<evidence type="ECO:0000313" key="4">
    <source>
        <dbReference type="Proteomes" id="UP000177067"/>
    </source>
</evidence>
<proteinExistence type="inferred from homology"/>
<dbReference type="AlphaFoldDB" id="A0A1F6LJC4"/>
<evidence type="ECO:0000256" key="1">
    <source>
        <dbReference type="ARBA" id="ARBA00007637"/>
    </source>
</evidence>
<dbReference type="Gene3D" id="3.90.25.10">
    <property type="entry name" value="UDP-galactose 4-epimerase, domain 1"/>
    <property type="match status" value="1"/>
</dbReference>
<dbReference type="Gene3D" id="3.40.50.720">
    <property type="entry name" value="NAD(P)-binding Rossmann-like Domain"/>
    <property type="match status" value="1"/>
</dbReference>
<dbReference type="Proteomes" id="UP000177067">
    <property type="component" value="Unassembled WGS sequence"/>
</dbReference>
<dbReference type="InterPro" id="IPR001509">
    <property type="entry name" value="Epimerase_deHydtase"/>
</dbReference>
<comment type="caution">
    <text evidence="3">The sequence shown here is derived from an EMBL/GenBank/DDBJ whole genome shotgun (WGS) entry which is preliminary data.</text>
</comment>
<dbReference type="InterPro" id="IPR036291">
    <property type="entry name" value="NAD(P)-bd_dom_sf"/>
</dbReference>
<comment type="similarity">
    <text evidence="1">Belongs to the NAD(P)-dependent epimerase/dehydratase family.</text>
</comment>
<gene>
    <name evidence="3" type="ORF">A2725_00970</name>
</gene>
<dbReference type="EMBL" id="MFPS01000007">
    <property type="protein sequence ID" value="OGH59383.1"/>
    <property type="molecule type" value="Genomic_DNA"/>
</dbReference>
<sequence>MNNQAQPIGSELLAKKYLVTGGAGFIGTNIVIKLLSDGHKVRVLDNFSAGKKDDRIQKGVEYIEGDIRNMEDVKRAMVGIDGVFHLAAIPRVPYSIEHPIETNDNNVNGTLTLLVGARDAGVKRFVFSSSSSVYGGNDNEKLREDMCGNPISPYALHKYTGEMYCRLFSELYGFETVSLRYFNVYGPYIDPEGAYALVVGKFLKQRAKGEPMTICGDGEYYRDYTHVADVARANLLAMTSDKVGKGEVINAGYGQCKSVNELARLIGGETMNIPERPGDPRRSEADTTKAKELLGWEPTIKFEDGIAELKRDWGLE</sequence>
<name>A0A1F6LJC4_9BACT</name>
<evidence type="ECO:0000259" key="2">
    <source>
        <dbReference type="Pfam" id="PF01370"/>
    </source>
</evidence>
<evidence type="ECO:0000313" key="3">
    <source>
        <dbReference type="EMBL" id="OGH59383.1"/>
    </source>
</evidence>
<dbReference type="Pfam" id="PF01370">
    <property type="entry name" value="Epimerase"/>
    <property type="match status" value="1"/>
</dbReference>
<dbReference type="PANTHER" id="PTHR43000">
    <property type="entry name" value="DTDP-D-GLUCOSE 4,6-DEHYDRATASE-RELATED"/>
    <property type="match status" value="1"/>
</dbReference>
<protein>
    <recommendedName>
        <fullName evidence="2">NAD-dependent epimerase/dehydratase domain-containing protein</fullName>
    </recommendedName>
</protein>
<dbReference type="SUPFAM" id="SSF51735">
    <property type="entry name" value="NAD(P)-binding Rossmann-fold domains"/>
    <property type="match status" value="1"/>
</dbReference>
<accession>A0A1F6LJC4</accession>
<feature type="domain" description="NAD-dependent epimerase/dehydratase" evidence="2">
    <location>
        <begin position="18"/>
        <end position="252"/>
    </location>
</feature>
<organism evidence="3 4">
    <name type="scientific">Candidatus Magasanikbacteria bacterium RIFCSPHIGHO2_01_FULL_33_34</name>
    <dbReference type="NCBI Taxonomy" id="1798671"/>
    <lineage>
        <taxon>Bacteria</taxon>
        <taxon>Candidatus Magasanikiibacteriota</taxon>
    </lineage>
</organism>
<reference evidence="3 4" key="1">
    <citation type="journal article" date="2016" name="Nat. Commun.">
        <title>Thousands of microbial genomes shed light on interconnected biogeochemical processes in an aquifer system.</title>
        <authorList>
            <person name="Anantharaman K."/>
            <person name="Brown C.T."/>
            <person name="Hug L.A."/>
            <person name="Sharon I."/>
            <person name="Castelle C.J."/>
            <person name="Probst A.J."/>
            <person name="Thomas B.C."/>
            <person name="Singh A."/>
            <person name="Wilkins M.J."/>
            <person name="Karaoz U."/>
            <person name="Brodie E.L."/>
            <person name="Williams K.H."/>
            <person name="Hubbard S.S."/>
            <person name="Banfield J.F."/>
        </authorList>
    </citation>
    <scope>NUCLEOTIDE SEQUENCE [LARGE SCALE GENOMIC DNA]</scope>
</reference>